<evidence type="ECO:0000313" key="2">
    <source>
        <dbReference type="EMBL" id="URL57243.1"/>
    </source>
</evidence>
<dbReference type="EMBL" id="CP063231">
    <property type="protein sequence ID" value="URL57243.1"/>
    <property type="molecule type" value="Genomic_DNA"/>
</dbReference>
<dbReference type="RefSeq" id="WP_250338161.1">
    <property type="nucleotide sequence ID" value="NZ_CP063231.1"/>
</dbReference>
<sequence length="57" mass="6765">MTTPNVNDDRKHRVQSGDRNNNYVADKDRPIHKERDKKIEEGEKKMDDLSKRDEGVR</sequence>
<evidence type="ECO:0000313" key="3">
    <source>
        <dbReference type="Proteomes" id="UP001056681"/>
    </source>
</evidence>
<name>A0ABY4SX05_9GAMM</name>
<proteinExistence type="predicted"/>
<accession>A0ABY4SX05</accession>
<evidence type="ECO:0000256" key="1">
    <source>
        <dbReference type="SAM" id="MobiDB-lite"/>
    </source>
</evidence>
<keyword evidence="3" id="KW-1185">Reference proteome</keyword>
<reference evidence="2" key="1">
    <citation type="submission" date="2020-10" db="EMBL/GenBank/DDBJ databases">
        <title>Whole-genome sequence of Luteibacter sp. EIF3.</title>
        <authorList>
            <person name="Friedrich I."/>
            <person name="Hertel R."/>
            <person name="Daniel R."/>
        </authorList>
    </citation>
    <scope>NUCLEOTIDE SEQUENCE</scope>
    <source>
        <strain evidence="2">EIF3</strain>
    </source>
</reference>
<protein>
    <submittedName>
        <fullName evidence="2">Uncharacterized protein</fullName>
    </submittedName>
</protein>
<feature type="compositionally biased region" description="Basic and acidic residues" evidence="1">
    <location>
        <begin position="25"/>
        <end position="57"/>
    </location>
</feature>
<gene>
    <name evidence="2" type="ORF">IM816_11355</name>
</gene>
<dbReference type="Proteomes" id="UP001056681">
    <property type="component" value="Chromosome"/>
</dbReference>
<organism evidence="2 3">
    <name type="scientific">Luteibacter flocculans</name>
    <dbReference type="NCBI Taxonomy" id="2780091"/>
    <lineage>
        <taxon>Bacteria</taxon>
        <taxon>Pseudomonadati</taxon>
        <taxon>Pseudomonadota</taxon>
        <taxon>Gammaproteobacteria</taxon>
        <taxon>Lysobacterales</taxon>
        <taxon>Rhodanobacteraceae</taxon>
        <taxon>Luteibacter</taxon>
    </lineage>
</organism>
<feature type="region of interest" description="Disordered" evidence="1">
    <location>
        <begin position="1"/>
        <end position="57"/>
    </location>
</feature>